<name>A0A1B8GQY9_9PEZI</name>
<feature type="region of interest" description="Disordered" evidence="1">
    <location>
        <begin position="150"/>
        <end position="197"/>
    </location>
</feature>
<dbReference type="OrthoDB" id="9986966at2759"/>
<dbReference type="GeneID" id="28837149"/>
<protein>
    <recommendedName>
        <fullName evidence="5">Ricin B lectin domain-containing protein</fullName>
    </recommendedName>
</protein>
<dbReference type="EMBL" id="KV460218">
    <property type="protein sequence ID" value="OBT98237.1"/>
    <property type="molecule type" value="Genomic_DNA"/>
</dbReference>
<gene>
    <name evidence="3" type="ORF">VE01_03763</name>
</gene>
<organism evidence="3 4">
    <name type="scientific">Pseudogymnoascus verrucosus</name>
    <dbReference type="NCBI Taxonomy" id="342668"/>
    <lineage>
        <taxon>Eukaryota</taxon>
        <taxon>Fungi</taxon>
        <taxon>Dikarya</taxon>
        <taxon>Ascomycota</taxon>
        <taxon>Pezizomycotina</taxon>
        <taxon>Leotiomycetes</taxon>
        <taxon>Thelebolales</taxon>
        <taxon>Thelebolaceae</taxon>
        <taxon>Pseudogymnoascus</taxon>
    </lineage>
</organism>
<evidence type="ECO:0000313" key="3">
    <source>
        <dbReference type="EMBL" id="OBT98237.1"/>
    </source>
</evidence>
<dbReference type="AlphaFoldDB" id="A0A1B8GQY9"/>
<feature type="region of interest" description="Disordered" evidence="1">
    <location>
        <begin position="1"/>
        <end position="98"/>
    </location>
</feature>
<evidence type="ECO:0000256" key="1">
    <source>
        <dbReference type="SAM" id="MobiDB-lite"/>
    </source>
</evidence>
<sequence length="359" mass="38684">MSDLPEVYQPLPQSSPHAGHTGPHYGGPRPESEGLQVHSAYVENYNKAPYSDNPALGPQLPYQPSYQQQPYQQQLPQGQQGQYINPPPGGQYAENQPGGFMQAAPYAMQPDEKGRKKRICGLSVVVFWCLVVAALLIVIGAVVGGVVGSQKSKDSHGAGASAGGDTAGSSSSAAAGVTTTPTATTTDPTSTDATATTASATATARFDEGTFYRLSNQYLKREYSLDIQKDNGTFSRKLNMSLTADSDGQYWQIKKVPDADERYWFACLYLGKGIRLFLDPSDRINPLMEEADDTVTGQQWNVRSELDGTWRISNALGSAGAQLSTYSDTHGLFMDMEDDTGTEWSIAEARKIVAGDGFL</sequence>
<proteinExistence type="predicted"/>
<keyword evidence="2" id="KW-0812">Transmembrane</keyword>
<feature type="compositionally biased region" description="Low complexity" evidence="1">
    <location>
        <begin position="167"/>
        <end position="197"/>
    </location>
</feature>
<dbReference type="SUPFAM" id="SSF50370">
    <property type="entry name" value="Ricin B-like lectins"/>
    <property type="match status" value="1"/>
</dbReference>
<keyword evidence="2" id="KW-1133">Transmembrane helix</keyword>
<feature type="transmembrane region" description="Helical" evidence="2">
    <location>
        <begin position="119"/>
        <end position="147"/>
    </location>
</feature>
<dbReference type="Proteomes" id="UP000091956">
    <property type="component" value="Unassembled WGS sequence"/>
</dbReference>
<reference evidence="4" key="2">
    <citation type="journal article" date="2018" name="Nat. Commun.">
        <title>Extreme sensitivity to ultraviolet light in the fungal pathogen causing white-nose syndrome of bats.</title>
        <authorList>
            <person name="Palmer J.M."/>
            <person name="Drees K.P."/>
            <person name="Foster J.T."/>
            <person name="Lindner D.L."/>
        </authorList>
    </citation>
    <scope>NUCLEOTIDE SEQUENCE [LARGE SCALE GENOMIC DNA]</scope>
    <source>
        <strain evidence="4">UAMH 10579</strain>
    </source>
</reference>
<dbReference type="STRING" id="342668.A0A1B8GQY9"/>
<dbReference type="InterPro" id="IPR035992">
    <property type="entry name" value="Ricin_B-like_lectins"/>
</dbReference>
<reference evidence="3 4" key="1">
    <citation type="submission" date="2016-03" db="EMBL/GenBank/DDBJ databases">
        <title>Comparative genomics of Pseudogymnoascus destructans, the fungus causing white-nose syndrome of bats.</title>
        <authorList>
            <person name="Palmer J.M."/>
            <person name="Drees K.P."/>
            <person name="Foster J.T."/>
            <person name="Lindner D.L."/>
        </authorList>
    </citation>
    <scope>NUCLEOTIDE SEQUENCE [LARGE SCALE GENOMIC DNA]</scope>
    <source>
        <strain evidence="3 4">UAMH 10579</strain>
    </source>
</reference>
<feature type="compositionally biased region" description="Low complexity" evidence="1">
    <location>
        <begin position="56"/>
        <end position="82"/>
    </location>
</feature>
<evidence type="ECO:0000256" key="2">
    <source>
        <dbReference type="SAM" id="Phobius"/>
    </source>
</evidence>
<accession>A0A1B8GQY9</accession>
<evidence type="ECO:0000313" key="4">
    <source>
        <dbReference type="Proteomes" id="UP000091956"/>
    </source>
</evidence>
<keyword evidence="2" id="KW-0472">Membrane</keyword>
<dbReference type="RefSeq" id="XP_018131970.1">
    <property type="nucleotide sequence ID" value="XM_018273246.1"/>
</dbReference>
<keyword evidence="4" id="KW-1185">Reference proteome</keyword>
<evidence type="ECO:0008006" key="5">
    <source>
        <dbReference type="Google" id="ProtNLM"/>
    </source>
</evidence>